<protein>
    <recommendedName>
        <fullName evidence="3">DUF2974 domain-containing protein</fullName>
    </recommendedName>
</protein>
<dbReference type="AlphaFoldDB" id="A0A0P6WFD7"/>
<dbReference type="NCBIfam" id="NF047388">
    <property type="entry name" value="SA1320_fam"/>
    <property type="match status" value="1"/>
</dbReference>
<dbReference type="InterPro" id="IPR029058">
    <property type="entry name" value="AB_hydrolase_fold"/>
</dbReference>
<sequence>MDKVYIEPPNNDVNKINIDKNLVEIAGLHSYKYLKSKSTFEVNGTEYLVLHTHYNDPTGLDALTVRNEITKEISIAYVGTDATAENGIQDLLTDVQLLSDLTLPQLEAAEEYLNKINGRFKDQGGVSSVTGNSLGGPLANYAVRNRPDIKSVTLNPAPLPKGVIAPDKSYDNITNYFTNYDVLTGTLIALHLDSRIPGKRYNISTGIPQIGEKFSILKKNHTGYTKGGKYVIGIDGEPGYGEIYDAEADAHIMTSIWTGEPLYSGHSDRIEINRDNLNLLAGAMEGDVSTRLGHAQEYLIHSEEIAQHEGDRHSERLSRLQMIFEDSFENLIGNPLFIGITTTSYRLTSEIDHLIALVDMAESASRSLNGVLNSPPAELVEHLFNRSISVESIFGQARSQLLEFEGGITNLTGFLQNILHKEIPQLFSGGKETLEDVLVNDILAHYKIINHNTAKLNSHIAEFTKQVSDLGTNFGERDASLSASISSGASVQHSITMPKKNDYILQTSDHMLIGMKVKDVLLEGSFESFKGVSHGLLLPLLGTLTGIAFAIENTLEIISAQIKGAMNIALSGTVPGKIISIFSDFDDKIRSYVSSALEPIDELAGTIEGLRDGLTRLTIGFPALLESFKPYIDSAIFDSTDYANIHLYNVSAMAIHEEMELLFDDIVYQLSHHKGKSIQALCEISKRLKDNMIQLREQVDRVTL</sequence>
<evidence type="ECO:0008006" key="3">
    <source>
        <dbReference type="Google" id="ProtNLM"/>
    </source>
</evidence>
<gene>
    <name evidence="1" type="ORF">AM506_11800</name>
</gene>
<reference evidence="1 2" key="1">
    <citation type="submission" date="2015-08" db="EMBL/GenBank/DDBJ databases">
        <title>Draft Genome Sequence of Bacillus vietnamensis UCD-SED5.</title>
        <authorList>
            <person name="Lee R.D."/>
            <person name="Jospin G."/>
            <person name="Lang J.M."/>
            <person name="Coil D.A."/>
            <person name="Eisen J.A."/>
        </authorList>
    </citation>
    <scope>NUCLEOTIDE SEQUENCE [LARGE SCALE GENOMIC DNA]</scope>
    <source>
        <strain evidence="1 2">UCD-SED5</strain>
    </source>
</reference>
<dbReference type="SUPFAM" id="SSF53474">
    <property type="entry name" value="alpha/beta-Hydrolases"/>
    <property type="match status" value="1"/>
</dbReference>
<dbReference type="OrthoDB" id="2747668at2"/>
<dbReference type="RefSeq" id="WP_060672695.1">
    <property type="nucleotide sequence ID" value="NZ_LIXZ01000008.1"/>
</dbReference>
<dbReference type="EMBL" id="LIXZ01000008">
    <property type="protein sequence ID" value="KPL59209.1"/>
    <property type="molecule type" value="Genomic_DNA"/>
</dbReference>
<comment type="caution">
    <text evidence="1">The sequence shown here is derived from an EMBL/GenBank/DDBJ whole genome shotgun (WGS) entry which is preliminary data.</text>
</comment>
<evidence type="ECO:0000313" key="2">
    <source>
        <dbReference type="Proteomes" id="UP000050398"/>
    </source>
</evidence>
<dbReference type="PATRIC" id="fig|218284.4.peg.4059"/>
<organism evidence="1 2">
    <name type="scientific">Rossellomorea vietnamensis</name>
    <dbReference type="NCBI Taxonomy" id="218284"/>
    <lineage>
        <taxon>Bacteria</taxon>
        <taxon>Bacillati</taxon>
        <taxon>Bacillota</taxon>
        <taxon>Bacilli</taxon>
        <taxon>Bacillales</taxon>
        <taxon>Bacillaceae</taxon>
        <taxon>Rossellomorea</taxon>
    </lineage>
</organism>
<name>A0A0P6WFD7_9BACI</name>
<evidence type="ECO:0000313" key="1">
    <source>
        <dbReference type="EMBL" id="KPL59209.1"/>
    </source>
</evidence>
<dbReference type="Proteomes" id="UP000050398">
    <property type="component" value="Unassembled WGS sequence"/>
</dbReference>
<proteinExistence type="predicted"/>
<accession>A0A0P6WFD7</accession>